<evidence type="ECO:0000256" key="2">
    <source>
        <dbReference type="SAM" id="MobiDB-lite"/>
    </source>
</evidence>
<dbReference type="PANTHER" id="PTHR33393">
    <property type="entry name" value="POLYGLUTAMINE SYNTHESIS ACCESSORY PROTEIN RV0574C-RELATED"/>
    <property type="match status" value="1"/>
</dbReference>
<evidence type="ECO:0000259" key="3">
    <source>
        <dbReference type="SMART" id="SM00854"/>
    </source>
</evidence>
<keyword evidence="5" id="KW-1185">Reference proteome</keyword>
<dbReference type="Gene3D" id="3.60.21.10">
    <property type="match status" value="1"/>
</dbReference>
<dbReference type="Proteomes" id="UP001519288">
    <property type="component" value="Unassembled WGS sequence"/>
</dbReference>
<feature type="region of interest" description="Disordered" evidence="2">
    <location>
        <begin position="323"/>
        <end position="348"/>
    </location>
</feature>
<dbReference type="EMBL" id="JAGGLD010000003">
    <property type="protein sequence ID" value="MBP2001321.1"/>
    <property type="molecule type" value="Genomic_DNA"/>
</dbReference>
<dbReference type="PANTHER" id="PTHR33393:SF13">
    <property type="entry name" value="PGA BIOSYNTHESIS PROTEIN CAPA"/>
    <property type="match status" value="1"/>
</dbReference>
<evidence type="ECO:0000256" key="1">
    <source>
        <dbReference type="ARBA" id="ARBA00005662"/>
    </source>
</evidence>
<feature type="compositionally biased region" description="Basic and acidic residues" evidence="2">
    <location>
        <begin position="338"/>
        <end position="348"/>
    </location>
</feature>
<dbReference type="CDD" id="cd07381">
    <property type="entry name" value="MPP_CapA"/>
    <property type="match status" value="1"/>
</dbReference>
<proteinExistence type="inferred from homology"/>
<name>A0ABS4JHX0_9BACL</name>
<dbReference type="InterPro" id="IPR029052">
    <property type="entry name" value="Metallo-depent_PP-like"/>
</dbReference>
<comment type="caution">
    <text evidence="4">The sequence shown here is derived from an EMBL/GenBank/DDBJ whole genome shotgun (WGS) entry which is preliminary data.</text>
</comment>
<dbReference type="InterPro" id="IPR019079">
    <property type="entry name" value="Capsule_synth_CapA"/>
</dbReference>
<sequence length="348" mass="37453">MKSSTDHVRIHFGGDTLFSGKVADKMTQNGADYPFKYVKDLFQKDDLTLLNLETPVTERGTGAKNKQFVFKSHPDALKAMKKAGVDVVNLANNHTLDQGTEGLLDTLSHLKANGISYAGAGKDSAEAYAPVYVERKGIKIAILGFSRVLPEMSWNAKAGRPGIAGIYNEDLKLAVQSIQQARAKASIVIVVAHWGKERVTKADELQNSIAHAFVDAGADLVVGGHPHVLQGVEQYKGKWIAYSAGNFIFTKATGRPQTWDTAVFEADCKTTGQCDLKMIPYFTEIGQPIPKSAADGAKLLKSIEKLSPGIKIDASGNLKSLAPNTSLGFNSSKSTSAEQKDLTQENSG</sequence>
<organism evidence="4 5">
    <name type="scientific">Paenibacillus shirakamiensis</name>
    <dbReference type="NCBI Taxonomy" id="1265935"/>
    <lineage>
        <taxon>Bacteria</taxon>
        <taxon>Bacillati</taxon>
        <taxon>Bacillota</taxon>
        <taxon>Bacilli</taxon>
        <taxon>Bacillales</taxon>
        <taxon>Paenibacillaceae</taxon>
        <taxon>Paenibacillus</taxon>
    </lineage>
</organism>
<evidence type="ECO:0000313" key="5">
    <source>
        <dbReference type="Proteomes" id="UP001519288"/>
    </source>
</evidence>
<dbReference type="InterPro" id="IPR052169">
    <property type="entry name" value="CW_Biosynth-Accessory"/>
</dbReference>
<reference evidence="4 5" key="1">
    <citation type="submission" date="2021-03" db="EMBL/GenBank/DDBJ databases">
        <title>Genomic Encyclopedia of Type Strains, Phase IV (KMG-IV): sequencing the most valuable type-strain genomes for metagenomic binning, comparative biology and taxonomic classification.</title>
        <authorList>
            <person name="Goeker M."/>
        </authorList>
    </citation>
    <scope>NUCLEOTIDE SEQUENCE [LARGE SCALE GENOMIC DNA]</scope>
    <source>
        <strain evidence="4 5">DSM 26806</strain>
    </source>
</reference>
<evidence type="ECO:0000313" key="4">
    <source>
        <dbReference type="EMBL" id="MBP2001321.1"/>
    </source>
</evidence>
<comment type="similarity">
    <text evidence="1">Belongs to the CapA family.</text>
</comment>
<gene>
    <name evidence="4" type="ORF">J2Z69_002364</name>
</gene>
<dbReference type="SUPFAM" id="SSF56300">
    <property type="entry name" value="Metallo-dependent phosphatases"/>
    <property type="match status" value="1"/>
</dbReference>
<dbReference type="SMART" id="SM00854">
    <property type="entry name" value="PGA_cap"/>
    <property type="match status" value="1"/>
</dbReference>
<feature type="domain" description="Capsule synthesis protein CapA" evidence="3">
    <location>
        <begin position="9"/>
        <end position="251"/>
    </location>
</feature>
<feature type="compositionally biased region" description="Polar residues" evidence="2">
    <location>
        <begin position="323"/>
        <end position="337"/>
    </location>
</feature>
<dbReference type="Pfam" id="PF09587">
    <property type="entry name" value="PGA_cap"/>
    <property type="match status" value="1"/>
</dbReference>
<accession>A0ABS4JHX0</accession>
<protein>
    <submittedName>
        <fullName evidence="4">Poly-gamma-glutamate synthesis protein (Capsule biosynthesis protein)</fullName>
    </submittedName>
</protein>